<dbReference type="Proteomes" id="UP000659124">
    <property type="component" value="Unassembled WGS sequence"/>
</dbReference>
<protein>
    <submittedName>
        <fullName evidence="1">Alpha/beta hydrolase</fullName>
    </submittedName>
</protein>
<dbReference type="Gene3D" id="3.40.50.1820">
    <property type="entry name" value="alpha/beta hydrolase"/>
    <property type="match status" value="1"/>
</dbReference>
<keyword evidence="1" id="KW-0378">Hydrolase</keyword>
<keyword evidence="2" id="KW-1185">Reference proteome</keyword>
<evidence type="ECO:0000313" key="1">
    <source>
        <dbReference type="EMBL" id="MBC9932170.1"/>
    </source>
</evidence>
<name>A0ABR7TRB8_9BACT</name>
<proteinExistence type="predicted"/>
<sequence length="66" mass="7429">MVEGFEVAGTLLWGASDRIALPDYGKYFRDQIQGVQFKIVPDAGHFPQIEQPLFVVEQINSFVAML</sequence>
<evidence type="ECO:0000313" key="2">
    <source>
        <dbReference type="Proteomes" id="UP000659124"/>
    </source>
</evidence>
<gene>
    <name evidence="1" type="ORF">ICL07_17420</name>
</gene>
<reference evidence="1 2" key="1">
    <citation type="submission" date="2020-09" db="EMBL/GenBank/DDBJ databases">
        <title>Genome sequences of type strains of Chitinophaga qingshengii and Chitinophaga varians.</title>
        <authorList>
            <person name="Kittiwongwattana C."/>
        </authorList>
    </citation>
    <scope>NUCLEOTIDE SEQUENCE [LARGE SCALE GENOMIC DNA]</scope>
    <source>
        <strain evidence="1 2">JCM 30026</strain>
    </source>
</reference>
<dbReference type="EMBL" id="JACVFC010000002">
    <property type="protein sequence ID" value="MBC9932170.1"/>
    <property type="molecule type" value="Genomic_DNA"/>
</dbReference>
<dbReference type="SUPFAM" id="SSF53474">
    <property type="entry name" value="alpha/beta-Hydrolases"/>
    <property type="match status" value="1"/>
</dbReference>
<comment type="caution">
    <text evidence="1">The sequence shown here is derived from an EMBL/GenBank/DDBJ whole genome shotgun (WGS) entry which is preliminary data.</text>
</comment>
<organism evidence="1 2">
    <name type="scientific">Chitinophaga qingshengii</name>
    <dbReference type="NCBI Taxonomy" id="1569794"/>
    <lineage>
        <taxon>Bacteria</taxon>
        <taxon>Pseudomonadati</taxon>
        <taxon>Bacteroidota</taxon>
        <taxon>Chitinophagia</taxon>
        <taxon>Chitinophagales</taxon>
        <taxon>Chitinophagaceae</taxon>
        <taxon>Chitinophaga</taxon>
    </lineage>
</organism>
<dbReference type="InterPro" id="IPR029058">
    <property type="entry name" value="AB_hydrolase_fold"/>
</dbReference>
<dbReference type="GO" id="GO:0016787">
    <property type="term" value="F:hydrolase activity"/>
    <property type="evidence" value="ECO:0007669"/>
    <property type="project" value="UniProtKB-KW"/>
</dbReference>
<accession>A0ABR7TRB8</accession>